<organism evidence="1 2">
    <name type="scientific">Ilyomonas limi</name>
    <dbReference type="NCBI Taxonomy" id="2575867"/>
    <lineage>
        <taxon>Bacteria</taxon>
        <taxon>Pseudomonadati</taxon>
        <taxon>Bacteroidota</taxon>
        <taxon>Chitinophagia</taxon>
        <taxon>Chitinophagales</taxon>
        <taxon>Chitinophagaceae</taxon>
        <taxon>Ilyomonas</taxon>
    </lineage>
</organism>
<sequence>MCLDAGMLYAGIEKAVKNQVLYAGKDVVKNLPLIITHEKPEDNNEQRIKVQLQQMKDLQLRLIFPTQSEPFNL</sequence>
<name>A0A4U3KPU6_9BACT</name>
<accession>A0A4U3KPU6</accession>
<gene>
    <name evidence="1" type="ORF">FC093_22920</name>
</gene>
<proteinExistence type="predicted"/>
<reference evidence="1 2" key="1">
    <citation type="submission" date="2019-05" db="EMBL/GenBank/DDBJ databases">
        <title>Panacibacter sp. strain 17mud1-8 Genome sequencing and assembly.</title>
        <authorList>
            <person name="Chhetri G."/>
        </authorList>
    </citation>
    <scope>NUCLEOTIDE SEQUENCE [LARGE SCALE GENOMIC DNA]</scope>
    <source>
        <strain evidence="1 2">17mud1-8</strain>
    </source>
</reference>
<evidence type="ECO:0000313" key="1">
    <source>
        <dbReference type="EMBL" id="TKK64285.1"/>
    </source>
</evidence>
<evidence type="ECO:0000313" key="2">
    <source>
        <dbReference type="Proteomes" id="UP000305848"/>
    </source>
</evidence>
<keyword evidence="2" id="KW-1185">Reference proteome</keyword>
<dbReference type="Proteomes" id="UP000305848">
    <property type="component" value="Unassembled WGS sequence"/>
</dbReference>
<dbReference type="AlphaFoldDB" id="A0A4U3KPU6"/>
<dbReference type="EMBL" id="SZQL01000037">
    <property type="protein sequence ID" value="TKK64285.1"/>
    <property type="molecule type" value="Genomic_DNA"/>
</dbReference>
<dbReference type="RefSeq" id="WP_137264158.1">
    <property type="nucleotide sequence ID" value="NZ_SZQL01000037.1"/>
</dbReference>
<dbReference type="OrthoDB" id="9803916at2"/>
<protein>
    <submittedName>
        <fullName evidence="1">Uncharacterized protein</fullName>
    </submittedName>
</protein>
<comment type="caution">
    <text evidence="1">The sequence shown here is derived from an EMBL/GenBank/DDBJ whole genome shotgun (WGS) entry which is preliminary data.</text>
</comment>